<proteinExistence type="predicted"/>
<dbReference type="SMART" id="SM00497">
    <property type="entry name" value="IENR1"/>
    <property type="match status" value="1"/>
</dbReference>
<dbReference type="InterPro" id="IPR027434">
    <property type="entry name" value="Homing_endonucl"/>
</dbReference>
<accession>A0A2D0W5S7</accession>
<dbReference type="GO" id="GO:0005739">
    <property type="term" value="C:mitochondrion"/>
    <property type="evidence" value="ECO:0007669"/>
    <property type="project" value="UniProtKB-ARBA"/>
</dbReference>
<dbReference type="InterPro" id="IPR051289">
    <property type="entry name" value="LAGLIDADG_Endonuclease"/>
</dbReference>
<protein>
    <recommendedName>
        <fullName evidence="1">Homing endonuclease LAGLIDADG domain-containing protein</fullName>
    </recommendedName>
</protein>
<organism evidence="2">
    <name type="scientific">Torulaspora quercuum</name>
    <dbReference type="NCBI Taxonomy" id="1143185"/>
    <lineage>
        <taxon>Eukaryota</taxon>
        <taxon>Fungi</taxon>
        <taxon>Dikarya</taxon>
        <taxon>Ascomycota</taxon>
        <taxon>Saccharomycotina</taxon>
        <taxon>Saccharomycetes</taxon>
        <taxon>Saccharomycetales</taxon>
        <taxon>Saccharomycetaceae</taxon>
        <taxon>Torulaspora</taxon>
    </lineage>
</organism>
<dbReference type="InterPro" id="IPR003647">
    <property type="entry name" value="Intron_nuc_1_rpt"/>
</dbReference>
<keyword evidence="2" id="KW-0496">Mitochondrion</keyword>
<dbReference type="EMBL" id="KU920677">
    <property type="protein sequence ID" value="APD15069.1"/>
    <property type="molecule type" value="Genomic_DNA"/>
</dbReference>
<sequence>MKMMKNNLNKTFWWLVGFTDGDGSFTCYTSKMNKIMSFKLNYHLHKDDLICLNNIKIMLNCSTNIYLEKDNSARLMISNHKFLLETIIPIFDKYPCLTIKHYSYLKWKESLLYYTSNNKENWLLNSEKNKLINNYKLIENIDIPYELMNINWLIGFIEAEGHLNFNPGNKSKMTVRSFLTITQHERSLNTLKAIQNFMNTWTYSNNTPLPIKLFLDEKLNIHDNWVFLSKMSKLDVYTLSINNMDMLYYIVLPKLEAEQWYSRKKDDFIMWKTALTIIIKGLHNTNEGMNLLNILYDNMNKKRYNKQYDIPYEMINKVINMTPIYSPYLPYEINTTIKVKKSGGVYMYDLKGNLFKVFKGASTAGLFFNMKRHQVLYYINNNRIINNNYILKDYNYFIKNYKNKKMMNTKLIK</sequence>
<feature type="domain" description="Homing endonuclease LAGLIDADG" evidence="1">
    <location>
        <begin position="153"/>
        <end position="202"/>
    </location>
</feature>
<dbReference type="Gene3D" id="3.10.28.10">
    <property type="entry name" value="Homing endonucleases"/>
    <property type="match status" value="2"/>
</dbReference>
<dbReference type="AlphaFoldDB" id="A0A2D0W5S7"/>
<geneLocation type="mitochondrion" evidence="2"/>
<dbReference type="PANTHER" id="PTHR36181:SF2">
    <property type="entry name" value="INTRON-ENCODED ENDONUCLEASE AI3-RELATED"/>
    <property type="match status" value="1"/>
</dbReference>
<dbReference type="Pfam" id="PF00961">
    <property type="entry name" value="LAGLIDADG_1"/>
    <property type="match status" value="2"/>
</dbReference>
<dbReference type="GO" id="GO:0004519">
    <property type="term" value="F:endonuclease activity"/>
    <property type="evidence" value="ECO:0007669"/>
    <property type="project" value="InterPro"/>
</dbReference>
<evidence type="ECO:0000313" key="2">
    <source>
        <dbReference type="EMBL" id="APD15069.1"/>
    </source>
</evidence>
<dbReference type="PANTHER" id="PTHR36181">
    <property type="entry name" value="INTRON-ENCODED ENDONUCLEASE AI3-RELATED"/>
    <property type="match status" value="1"/>
</dbReference>
<dbReference type="SUPFAM" id="SSF55608">
    <property type="entry name" value="Homing endonucleases"/>
    <property type="match status" value="2"/>
</dbReference>
<reference evidence="2" key="1">
    <citation type="journal article" date="2017" name="Genome Biol. Evol.">
        <title>Genetic Drift and Indel Mutation in the Evolution of Yeast Mitochondrial Genome Size.</title>
        <authorList>
            <person name="Xiao S."/>
            <person name="Nguyen D.T."/>
            <person name="Wu B."/>
            <person name="Hao W."/>
        </authorList>
    </citation>
    <scope>NUCLEOTIDE SEQUENCE</scope>
    <source>
        <strain evidence="2">17YF</strain>
    </source>
</reference>
<name>A0A2D0W5S7_9SACH</name>
<gene>
    <name evidence="2" type="primary">orf413</name>
</gene>
<dbReference type="InterPro" id="IPR004860">
    <property type="entry name" value="LAGLIDADG_dom"/>
</dbReference>
<feature type="domain" description="Homing endonuclease LAGLIDADG" evidence="1">
    <location>
        <begin position="15"/>
        <end position="109"/>
    </location>
</feature>
<evidence type="ECO:0000259" key="1">
    <source>
        <dbReference type="Pfam" id="PF00961"/>
    </source>
</evidence>